<dbReference type="AlphaFoldDB" id="A0A0F4LE84"/>
<dbReference type="STRING" id="1218507.JF74_09070"/>
<sequence length="66" mass="7548">MSRWRITNIILVVLFASLALFLWLRPYDGTGTANTMNVKLISLAVLIVFFAFIGLIELIVYLFVKK</sequence>
<evidence type="ECO:0000313" key="2">
    <source>
        <dbReference type="EMBL" id="KJY56569.1"/>
    </source>
</evidence>
<accession>A0A0F4LE84</accession>
<dbReference type="HOGENOM" id="CLU_182189_1_0_9"/>
<dbReference type="Proteomes" id="UP000033531">
    <property type="component" value="Unassembled WGS sequence"/>
</dbReference>
<keyword evidence="1" id="KW-0812">Transmembrane</keyword>
<dbReference type="Pfam" id="PF13061">
    <property type="entry name" value="DUF3923"/>
    <property type="match status" value="1"/>
</dbReference>
<evidence type="ECO:0000313" key="3">
    <source>
        <dbReference type="Proteomes" id="UP000033531"/>
    </source>
</evidence>
<dbReference type="OrthoDB" id="2413843at2"/>
<evidence type="ECO:0008006" key="4">
    <source>
        <dbReference type="Google" id="ProtNLM"/>
    </source>
</evidence>
<keyword evidence="1" id="KW-1133">Transmembrane helix</keyword>
<proteinExistence type="predicted"/>
<evidence type="ECO:0000256" key="1">
    <source>
        <dbReference type="SAM" id="Phobius"/>
    </source>
</evidence>
<dbReference type="InterPro" id="IPR025037">
    <property type="entry name" value="DUF3923"/>
</dbReference>
<organism evidence="2 3">
    <name type="scientific">Lactobacillus melliventris</name>
    <dbReference type="NCBI Taxonomy" id="1218507"/>
    <lineage>
        <taxon>Bacteria</taxon>
        <taxon>Bacillati</taxon>
        <taxon>Bacillota</taxon>
        <taxon>Bacilli</taxon>
        <taxon>Lactobacillales</taxon>
        <taxon>Lactobacillaceae</taxon>
        <taxon>Lactobacillus</taxon>
    </lineage>
</organism>
<protein>
    <recommendedName>
        <fullName evidence="4">DUF3923 domain-containing protein</fullName>
    </recommendedName>
</protein>
<comment type="caution">
    <text evidence="2">The sequence shown here is derived from an EMBL/GenBank/DDBJ whole genome shotgun (WGS) entry which is preliminary data.</text>
</comment>
<keyword evidence="1" id="KW-0472">Membrane</keyword>
<feature type="transmembrane region" description="Helical" evidence="1">
    <location>
        <begin position="40"/>
        <end position="64"/>
    </location>
</feature>
<dbReference type="PATRIC" id="fig|1218507.3.peg.1077"/>
<dbReference type="RefSeq" id="WP_046324838.1">
    <property type="nucleotide sequence ID" value="NZ_JBHTMT010000001.1"/>
</dbReference>
<gene>
    <name evidence="2" type="ORF">JF74_09070</name>
</gene>
<dbReference type="EMBL" id="JXLI01000010">
    <property type="protein sequence ID" value="KJY56569.1"/>
    <property type="molecule type" value="Genomic_DNA"/>
</dbReference>
<name>A0A0F4LE84_9LACO</name>
<reference evidence="2 3" key="1">
    <citation type="submission" date="2015-01" db="EMBL/GenBank/DDBJ databases">
        <title>Comparative genomics of the lactic acid bacteria isolated from the honey bee gut.</title>
        <authorList>
            <person name="Ellegaard K.M."/>
            <person name="Tamarit D."/>
            <person name="Javelind E."/>
            <person name="Olofsson T."/>
            <person name="Andersson S.G."/>
            <person name="Vasquez A."/>
        </authorList>
    </citation>
    <scope>NUCLEOTIDE SEQUENCE [LARGE SCALE GENOMIC DNA]</scope>
    <source>
        <strain evidence="2 3">Hma8</strain>
    </source>
</reference>
<feature type="transmembrane region" description="Helical" evidence="1">
    <location>
        <begin position="7"/>
        <end position="24"/>
    </location>
</feature>